<dbReference type="EC" id="3.1.4.11" evidence="1 5"/>
<evidence type="ECO:0000256" key="1">
    <source>
        <dbReference type="ARBA" id="ARBA00012368"/>
    </source>
</evidence>
<dbReference type="GO" id="GO:0004435">
    <property type="term" value="F:phosphatidylinositol-4,5-bisphosphate phospholipase C activity"/>
    <property type="evidence" value="ECO:0007669"/>
    <property type="project" value="UniProtKB-EC"/>
</dbReference>
<keyword evidence="3 5" id="KW-0442">Lipid degradation</keyword>
<dbReference type="SUPFAM" id="SSF47473">
    <property type="entry name" value="EF-hand"/>
    <property type="match status" value="1"/>
</dbReference>
<dbReference type="Gene3D" id="1.10.238.10">
    <property type="entry name" value="EF-hand"/>
    <property type="match status" value="1"/>
</dbReference>
<reference evidence="8" key="1">
    <citation type="submission" date="2016-11" db="UniProtKB">
        <authorList>
            <consortium name="WormBaseParasite"/>
        </authorList>
    </citation>
    <scope>IDENTIFICATION</scope>
</reference>
<dbReference type="GO" id="GO:0048015">
    <property type="term" value="P:phosphatidylinositol-mediated signaling"/>
    <property type="evidence" value="ECO:0007669"/>
    <property type="project" value="TreeGrafter"/>
</dbReference>
<dbReference type="GO" id="GO:0046488">
    <property type="term" value="P:phosphatidylinositol metabolic process"/>
    <property type="evidence" value="ECO:0007669"/>
    <property type="project" value="TreeGrafter"/>
</dbReference>
<dbReference type="GO" id="GO:0051209">
    <property type="term" value="P:release of sequestered calcium ion into cytosol"/>
    <property type="evidence" value="ECO:0007669"/>
    <property type="project" value="TreeGrafter"/>
</dbReference>
<keyword evidence="7" id="KW-1185">Reference proteome</keyword>
<dbReference type="Pfam" id="PF00388">
    <property type="entry name" value="PI-PLC-X"/>
    <property type="match status" value="1"/>
</dbReference>
<comment type="catalytic activity">
    <reaction evidence="5">
        <text>a 1,2-diacyl-sn-glycero-3-phospho-(1D-myo-inositol-4,5-bisphosphate) + H2O = 1D-myo-inositol 1,4,5-trisphosphate + a 1,2-diacyl-sn-glycerol + H(+)</text>
        <dbReference type="Rhea" id="RHEA:33179"/>
        <dbReference type="ChEBI" id="CHEBI:15377"/>
        <dbReference type="ChEBI" id="CHEBI:15378"/>
        <dbReference type="ChEBI" id="CHEBI:17815"/>
        <dbReference type="ChEBI" id="CHEBI:58456"/>
        <dbReference type="ChEBI" id="CHEBI:203600"/>
        <dbReference type="EC" id="3.1.4.11"/>
    </reaction>
</comment>
<evidence type="ECO:0000313" key="8">
    <source>
        <dbReference type="WBParaSite" id="L893_g19383.t1"/>
    </source>
</evidence>
<dbReference type="PANTHER" id="PTHR10336">
    <property type="entry name" value="PHOSPHOINOSITIDE-SPECIFIC PHOSPHOLIPASE C FAMILY PROTEIN"/>
    <property type="match status" value="1"/>
</dbReference>
<dbReference type="PRINTS" id="PR00390">
    <property type="entry name" value="PHPHLIPASEC"/>
</dbReference>
<dbReference type="InterPro" id="IPR000909">
    <property type="entry name" value="PLipase_C_PInositol-sp_X_dom"/>
</dbReference>
<accession>A0A1I7YSX0</accession>
<dbReference type="Proteomes" id="UP000095287">
    <property type="component" value="Unplaced"/>
</dbReference>
<evidence type="ECO:0000259" key="6">
    <source>
        <dbReference type="PROSITE" id="PS50008"/>
    </source>
</evidence>
<dbReference type="Gene3D" id="3.20.20.190">
    <property type="entry name" value="Phosphatidylinositol (PI) phosphodiesterase"/>
    <property type="match status" value="2"/>
</dbReference>
<dbReference type="Pfam" id="PF00387">
    <property type="entry name" value="PI-PLC-Y"/>
    <property type="match status" value="1"/>
</dbReference>
<protein>
    <recommendedName>
        <fullName evidence="1 5">Phosphoinositide phospholipase C</fullName>
        <ecNumber evidence="1 5">3.1.4.11</ecNumber>
    </recommendedName>
</protein>
<name>A0A1I7YSX0_9BILA</name>
<feature type="domain" description="PI-PLC Y-box" evidence="6">
    <location>
        <begin position="656"/>
        <end position="772"/>
    </location>
</feature>
<organism evidence="7 8">
    <name type="scientific">Steinernema glaseri</name>
    <dbReference type="NCBI Taxonomy" id="37863"/>
    <lineage>
        <taxon>Eukaryota</taxon>
        <taxon>Metazoa</taxon>
        <taxon>Ecdysozoa</taxon>
        <taxon>Nematoda</taxon>
        <taxon>Chromadorea</taxon>
        <taxon>Rhabditida</taxon>
        <taxon>Tylenchina</taxon>
        <taxon>Panagrolaimomorpha</taxon>
        <taxon>Strongyloidoidea</taxon>
        <taxon>Steinernematidae</taxon>
        <taxon>Steinernema</taxon>
    </lineage>
</organism>
<evidence type="ECO:0000256" key="4">
    <source>
        <dbReference type="ARBA" id="ARBA00023098"/>
    </source>
</evidence>
<sequence>MHYTTKLRVDPKGHILYWNSDMVVNTKDSGKRPLHAVASGQLCSYIFFEDVVDVRVTDEAEDDMKAQFKGYRYAMDIVTNKNFIEPRHNVFKHHDERLLLKWEAFVMRWAYKLKREYHGVTYYLQKVLSPHIYCCSSESVSMHTIIDVLSPRGSQSAANHKIVDDVIHDYPFREQTTAPVLIKKSLLNENTLADLIISACKMAPKRPRDYQTKELKDLFSRMADCGVLRAESFGTFLNETQRDPRLNEEAHRKVFAGTVKKLCRKYSTNQTDHLEFRGFLRFLLSDDNVELNAKRFQYDETTLSHPLSAYYINSSHNTYQIDEQIGGHANVEIYRQGESTVSSPLIAHLPLVLLSGCRCIELDCWDVGDDIAIVHGNSLSSAVSFRAVVVAIRETAFRTSDLPVLLSIENHCNKANQRRMAQIFIEIFGDLLLTEALEDHPLEPGVPLPSPLKLRRKILIKGKKTGSEERSISRSNTASSQLSEIAEVETVLEEPEPPLVPYPEVCETMPKRETSPGARRPTLQRGNAVVKNCPPPLRLRTLSTPEGKVSSHSHLTELLGSRVIKGPDLPWSQSPSRRFGMTIVAELNELEQSVSVPILRREPAPLRSTIASSERARVLQRRSETIDEDPKRLNAVQKNLEATQHKDSVAVTDSTLSNLINYLQSMSPREKEQTKTTKKYDVHYKMRSESETALEKGEFNWAAVFNVSNLTRIYPRGMRFFSDNYNPYKHWACGCQMVALNFQTSDLPMQLNQTLFEENGRAGYVLKPKCLRDPQVLVEHHSTRIRAVIPDQLEVTVIGAFMLSWLGMNEQFKSLVSHVQVGLYDMPADTVHHPSGGGKPRYCTPKGVEKGLVTIYSKDGSRDAPKFLFKEVVKPEYAFVYFGVVEHNSNKVIAQRLLPVHKLQPGYRFIVLRDSANRSAGPACLLVRLKVRHYVAPAAEVIAEQFEKPLDAIRKREELRDMFANPLEYELSKELES</sequence>
<dbReference type="InterPro" id="IPR001711">
    <property type="entry name" value="PLipase_C_Pinositol-sp_Y"/>
</dbReference>
<evidence type="ECO:0000256" key="5">
    <source>
        <dbReference type="RuleBase" id="RU361133"/>
    </source>
</evidence>
<dbReference type="InterPro" id="IPR011992">
    <property type="entry name" value="EF-hand-dom_pair"/>
</dbReference>
<dbReference type="GO" id="GO:0016042">
    <property type="term" value="P:lipid catabolic process"/>
    <property type="evidence" value="ECO:0007669"/>
    <property type="project" value="UniProtKB-KW"/>
</dbReference>
<dbReference type="SMART" id="SM00149">
    <property type="entry name" value="PLCYc"/>
    <property type="match status" value="1"/>
</dbReference>
<dbReference type="PANTHER" id="PTHR10336:SF36">
    <property type="entry name" value="1-PHOSPHATIDYLINOSITOL 4,5-BISPHOSPHATE PHOSPHODIESTERASE BETA-4"/>
    <property type="match status" value="1"/>
</dbReference>
<evidence type="ECO:0000256" key="2">
    <source>
        <dbReference type="ARBA" id="ARBA00022801"/>
    </source>
</evidence>
<keyword evidence="4 5" id="KW-0443">Lipid metabolism</keyword>
<evidence type="ECO:0000256" key="3">
    <source>
        <dbReference type="ARBA" id="ARBA00022963"/>
    </source>
</evidence>
<dbReference type="SMART" id="SM00148">
    <property type="entry name" value="PLCXc"/>
    <property type="match status" value="1"/>
</dbReference>
<dbReference type="Gene3D" id="2.30.29.240">
    <property type="match status" value="1"/>
</dbReference>
<dbReference type="InterPro" id="IPR001192">
    <property type="entry name" value="PI-PLC_fam"/>
</dbReference>
<dbReference type="WBParaSite" id="L893_g19383.t1">
    <property type="protein sequence ID" value="L893_g19383.t1"/>
    <property type="gene ID" value="L893_g19383"/>
</dbReference>
<dbReference type="AlphaFoldDB" id="A0A1I7YSX0"/>
<dbReference type="InterPro" id="IPR017946">
    <property type="entry name" value="PLC-like_Pdiesterase_TIM-brl"/>
</dbReference>
<dbReference type="Gene3D" id="2.60.40.150">
    <property type="entry name" value="C2 domain"/>
    <property type="match status" value="1"/>
</dbReference>
<evidence type="ECO:0000313" key="7">
    <source>
        <dbReference type="Proteomes" id="UP000095287"/>
    </source>
</evidence>
<keyword evidence="2 5" id="KW-0378">Hydrolase</keyword>
<dbReference type="SUPFAM" id="SSF51695">
    <property type="entry name" value="PLC-like phosphodiesterases"/>
    <property type="match status" value="1"/>
</dbReference>
<dbReference type="PROSITE" id="PS50008">
    <property type="entry name" value="PIPLC_Y_DOMAIN"/>
    <property type="match status" value="1"/>
</dbReference>
<proteinExistence type="predicted"/>
<dbReference type="InterPro" id="IPR035892">
    <property type="entry name" value="C2_domain_sf"/>
</dbReference>
<dbReference type="PROSITE" id="PS50007">
    <property type="entry name" value="PIPLC_X_DOMAIN"/>
    <property type="match status" value="1"/>
</dbReference>